<accession>A0A151ABM3</accession>
<sequence>MASSRTSAFMLGIVLGTALVALGVGAYVLSNFVSVTALIPAVFGVLIAVLGVVGYQRTDRQRLAAYGIGLLAVLGVLGSTRGIPDIIALLTGGAVESTIATISQGTMIVICLVLLAAVIQFIRYTRTPTNP</sequence>
<keyword evidence="3" id="KW-1185">Reference proteome</keyword>
<dbReference type="OrthoDB" id="206114at2157"/>
<dbReference type="AlphaFoldDB" id="A0A151ABM3"/>
<evidence type="ECO:0000313" key="3">
    <source>
        <dbReference type="Proteomes" id="UP000075321"/>
    </source>
</evidence>
<dbReference type="Proteomes" id="UP000075321">
    <property type="component" value="Unassembled WGS sequence"/>
</dbReference>
<feature type="transmembrane region" description="Helical" evidence="1">
    <location>
        <begin position="63"/>
        <end position="82"/>
    </location>
</feature>
<protein>
    <submittedName>
        <fullName evidence="2">Uncharacterized protein</fullName>
    </submittedName>
</protein>
<keyword evidence="1" id="KW-1133">Transmembrane helix</keyword>
<evidence type="ECO:0000313" key="2">
    <source>
        <dbReference type="EMBL" id="KYH25013.1"/>
    </source>
</evidence>
<feature type="transmembrane region" description="Helical" evidence="1">
    <location>
        <begin position="7"/>
        <end position="29"/>
    </location>
</feature>
<dbReference type="PATRIC" id="fig|1008153.3.peg.3063"/>
<organism evidence="2 3">
    <name type="scientific">Halalkalicoccus paucihalophilus</name>
    <dbReference type="NCBI Taxonomy" id="1008153"/>
    <lineage>
        <taxon>Archaea</taxon>
        <taxon>Methanobacteriati</taxon>
        <taxon>Methanobacteriota</taxon>
        <taxon>Stenosarchaea group</taxon>
        <taxon>Halobacteria</taxon>
        <taxon>Halobacteriales</taxon>
        <taxon>Halococcaceae</taxon>
        <taxon>Halalkalicoccus</taxon>
    </lineage>
</organism>
<feature type="transmembrane region" description="Helical" evidence="1">
    <location>
        <begin position="102"/>
        <end position="122"/>
    </location>
</feature>
<keyword evidence="1" id="KW-0812">Transmembrane</keyword>
<keyword evidence="1" id="KW-0472">Membrane</keyword>
<dbReference type="RefSeq" id="WP_066384045.1">
    <property type="nucleotide sequence ID" value="NZ_LTAZ01000010.1"/>
</dbReference>
<reference evidence="2 3" key="1">
    <citation type="submission" date="2016-02" db="EMBL/GenBank/DDBJ databases">
        <title>Genome sequence of Halalkalicoccus paucihalophilus DSM 24557.</title>
        <authorList>
            <person name="Poehlein A."/>
            <person name="Daniel R."/>
        </authorList>
    </citation>
    <scope>NUCLEOTIDE SEQUENCE [LARGE SCALE GENOMIC DNA]</scope>
    <source>
        <strain evidence="2 3">DSM 24557</strain>
    </source>
</reference>
<name>A0A151ABM3_9EURY</name>
<dbReference type="EMBL" id="LTAZ01000010">
    <property type="protein sequence ID" value="KYH25013.1"/>
    <property type="molecule type" value="Genomic_DNA"/>
</dbReference>
<comment type="caution">
    <text evidence="2">The sequence shown here is derived from an EMBL/GenBank/DDBJ whole genome shotgun (WGS) entry which is preliminary data.</text>
</comment>
<proteinExistence type="predicted"/>
<feature type="transmembrane region" description="Helical" evidence="1">
    <location>
        <begin position="35"/>
        <end position="56"/>
    </location>
</feature>
<gene>
    <name evidence="2" type="ORF">HAPAU_29650</name>
</gene>
<evidence type="ECO:0000256" key="1">
    <source>
        <dbReference type="SAM" id="Phobius"/>
    </source>
</evidence>